<dbReference type="Proteomes" id="UP001056429">
    <property type="component" value="Unassembled WGS sequence"/>
</dbReference>
<dbReference type="Gene3D" id="3.30.9.10">
    <property type="entry name" value="D-Amino Acid Oxidase, subunit A, domain 2"/>
    <property type="match status" value="1"/>
</dbReference>
<evidence type="ECO:0000259" key="3">
    <source>
        <dbReference type="Pfam" id="PF01266"/>
    </source>
</evidence>
<evidence type="ECO:0000256" key="1">
    <source>
        <dbReference type="ARBA" id="ARBA00023002"/>
    </source>
</evidence>
<dbReference type="SUPFAM" id="SSF54373">
    <property type="entry name" value="FAD-linked reductases, C-terminal domain"/>
    <property type="match status" value="1"/>
</dbReference>
<feature type="domain" description="FAD dependent oxidoreductase" evidence="3">
    <location>
        <begin position="6"/>
        <end position="351"/>
    </location>
</feature>
<evidence type="ECO:0000256" key="2">
    <source>
        <dbReference type="SAM" id="Phobius"/>
    </source>
</evidence>
<proteinExistence type="predicted"/>
<gene>
    <name evidence="4" type="ORF">KDK92_00545</name>
</gene>
<dbReference type="PANTHER" id="PTHR13847:SF287">
    <property type="entry name" value="FAD-DEPENDENT OXIDOREDUCTASE DOMAIN-CONTAINING PROTEIN 1"/>
    <property type="match status" value="1"/>
</dbReference>
<dbReference type="Pfam" id="PF01266">
    <property type="entry name" value="DAO"/>
    <property type="match status" value="1"/>
</dbReference>
<dbReference type="InterPro" id="IPR006076">
    <property type="entry name" value="FAD-dep_OxRdtase"/>
</dbReference>
<dbReference type="GO" id="GO:0016491">
    <property type="term" value="F:oxidoreductase activity"/>
    <property type="evidence" value="ECO:0007669"/>
    <property type="project" value="UniProtKB-KW"/>
</dbReference>
<evidence type="ECO:0000313" key="4">
    <source>
        <dbReference type="EMBL" id="MCM1988210.1"/>
    </source>
</evidence>
<sequence>MNRSADVVIIGGGIIGCSIAYNLAKKGKKNISVIEKNYLASGATGRCGAGVRQQWGTIMNCRLAKESVKFFETAKEELQYDRDIEFKQEGYLIVASTTKEDEQFKKNVRLQKSLGIPVDYITSKEAKTIVPYLNTEKIISATYCSKDGHLNPFLVTDAYAKAAKRLGVSIYTDTEVTGIKTKNNKIESVITNKGEIFTEVVVNAAGGYSKEIGNMVGVELPVYSERHQILVTEPVAPIQKPMVMSFSLNIYCQQTPHGSFIMGRGDSNELKDFRTTSSWQFLDEMSKTVTELLPPLGKLRVIRQWAGLYNITPDKQPILGPVKEIEGFYQAIGYSGHGFMLAPMTGLLLAEQILGEKTTIDVSTLDKDRFERGELVLEPSVV</sequence>
<dbReference type="EMBL" id="JAGSOJ010000001">
    <property type="protein sequence ID" value="MCM1988210.1"/>
    <property type="molecule type" value="Genomic_DNA"/>
</dbReference>
<keyword evidence="2" id="KW-1133">Transmembrane helix</keyword>
<name>A0A9J6NUR0_9CLOT</name>
<reference evidence="4" key="2">
    <citation type="submission" date="2021-04" db="EMBL/GenBank/DDBJ databases">
        <authorList>
            <person name="Dong X."/>
        </authorList>
    </citation>
    <scope>NUCLEOTIDE SEQUENCE</scope>
    <source>
        <strain evidence="4">ZWT</strain>
    </source>
</reference>
<dbReference type="Gene3D" id="3.50.50.60">
    <property type="entry name" value="FAD/NAD(P)-binding domain"/>
    <property type="match status" value="1"/>
</dbReference>
<dbReference type="RefSeq" id="WP_250857068.1">
    <property type="nucleotide sequence ID" value="NZ_JAGSOJ010000001.1"/>
</dbReference>
<keyword evidence="2" id="KW-0812">Transmembrane</keyword>
<dbReference type="AlphaFoldDB" id="A0A9J6NUR0"/>
<organism evidence="4 5">
    <name type="scientific">Oceanirhabdus seepicola</name>
    <dbReference type="NCBI Taxonomy" id="2828781"/>
    <lineage>
        <taxon>Bacteria</taxon>
        <taxon>Bacillati</taxon>
        <taxon>Bacillota</taxon>
        <taxon>Clostridia</taxon>
        <taxon>Eubacteriales</taxon>
        <taxon>Clostridiaceae</taxon>
        <taxon>Oceanirhabdus</taxon>
    </lineage>
</organism>
<feature type="transmembrane region" description="Helical" evidence="2">
    <location>
        <begin position="6"/>
        <end position="24"/>
    </location>
</feature>
<protein>
    <submittedName>
        <fullName evidence="4">FAD-binding oxidoreductase</fullName>
    </submittedName>
</protein>
<comment type="caution">
    <text evidence="4">The sequence shown here is derived from an EMBL/GenBank/DDBJ whole genome shotgun (WGS) entry which is preliminary data.</text>
</comment>
<dbReference type="PANTHER" id="PTHR13847">
    <property type="entry name" value="SARCOSINE DEHYDROGENASE-RELATED"/>
    <property type="match status" value="1"/>
</dbReference>
<dbReference type="InterPro" id="IPR036188">
    <property type="entry name" value="FAD/NAD-bd_sf"/>
</dbReference>
<accession>A0A9J6NUR0</accession>
<evidence type="ECO:0000313" key="5">
    <source>
        <dbReference type="Proteomes" id="UP001056429"/>
    </source>
</evidence>
<keyword evidence="1" id="KW-0560">Oxidoreductase</keyword>
<dbReference type="GO" id="GO:0005737">
    <property type="term" value="C:cytoplasm"/>
    <property type="evidence" value="ECO:0007669"/>
    <property type="project" value="TreeGrafter"/>
</dbReference>
<keyword evidence="2" id="KW-0472">Membrane</keyword>
<dbReference type="SUPFAM" id="SSF51905">
    <property type="entry name" value="FAD/NAD(P)-binding domain"/>
    <property type="match status" value="1"/>
</dbReference>
<keyword evidence="5" id="KW-1185">Reference proteome</keyword>
<dbReference type="PROSITE" id="PS51257">
    <property type="entry name" value="PROKAR_LIPOPROTEIN"/>
    <property type="match status" value="1"/>
</dbReference>
<reference evidence="4" key="1">
    <citation type="journal article" date="2021" name="mSystems">
        <title>Bacteria and Archaea Synergistically Convert Glycine Betaine to Biogenic Methane in the Formosa Cold Seep of the South China Sea.</title>
        <authorList>
            <person name="Li L."/>
            <person name="Zhang W."/>
            <person name="Zhang S."/>
            <person name="Song L."/>
            <person name="Sun Q."/>
            <person name="Zhang H."/>
            <person name="Xiang H."/>
            <person name="Dong X."/>
        </authorList>
    </citation>
    <scope>NUCLEOTIDE SEQUENCE</scope>
    <source>
        <strain evidence="4">ZWT</strain>
    </source>
</reference>